<evidence type="ECO:0000313" key="3">
    <source>
        <dbReference type="Proteomes" id="UP000239907"/>
    </source>
</evidence>
<feature type="transmembrane region" description="Helical" evidence="1">
    <location>
        <begin position="25"/>
        <end position="52"/>
    </location>
</feature>
<dbReference type="AlphaFoldDB" id="A0A2S7TYW8"/>
<protein>
    <submittedName>
        <fullName evidence="2">Uncharacterized protein</fullName>
    </submittedName>
</protein>
<name>A0A2S7TYW8_9BACT</name>
<sequence length="95" mass="11229">MCLKSTIHSELTIKKLKIAVRGFLIFYWGTLIGGVFSPQITLILQMPLQWFFDTIYKMNRIFMLELCELRSHWLRKNLCNLCNLWLEVASSYQAP</sequence>
<organism evidence="2 3">
    <name type="scientific">Rubritalea profundi</name>
    <dbReference type="NCBI Taxonomy" id="1658618"/>
    <lineage>
        <taxon>Bacteria</taxon>
        <taxon>Pseudomonadati</taxon>
        <taxon>Verrucomicrobiota</taxon>
        <taxon>Verrucomicrobiia</taxon>
        <taxon>Verrucomicrobiales</taxon>
        <taxon>Rubritaleaceae</taxon>
        <taxon>Rubritalea</taxon>
    </lineage>
</organism>
<evidence type="ECO:0000313" key="2">
    <source>
        <dbReference type="EMBL" id="PQJ27314.1"/>
    </source>
</evidence>
<accession>A0A2S7TYW8</accession>
<keyword evidence="3" id="KW-1185">Reference proteome</keyword>
<comment type="caution">
    <text evidence="2">The sequence shown here is derived from an EMBL/GenBank/DDBJ whole genome shotgun (WGS) entry which is preliminary data.</text>
</comment>
<dbReference type="EMBL" id="MQWA01000001">
    <property type="protein sequence ID" value="PQJ27314.1"/>
    <property type="molecule type" value="Genomic_DNA"/>
</dbReference>
<evidence type="ECO:0000256" key="1">
    <source>
        <dbReference type="SAM" id="Phobius"/>
    </source>
</evidence>
<dbReference type="Proteomes" id="UP000239907">
    <property type="component" value="Unassembled WGS sequence"/>
</dbReference>
<keyword evidence="1" id="KW-0812">Transmembrane</keyword>
<keyword evidence="1" id="KW-0472">Membrane</keyword>
<proteinExistence type="predicted"/>
<gene>
    <name evidence="2" type="ORF">BSZ32_01605</name>
</gene>
<keyword evidence="1" id="KW-1133">Transmembrane helix</keyword>
<reference evidence="2 3" key="1">
    <citation type="submission" date="2016-12" db="EMBL/GenBank/DDBJ databases">
        <title>Study of bacterial adaptation to deep sea.</title>
        <authorList>
            <person name="Song J."/>
            <person name="Yoshizawa S."/>
            <person name="Kogure K."/>
        </authorList>
    </citation>
    <scope>NUCLEOTIDE SEQUENCE [LARGE SCALE GENOMIC DNA]</scope>
    <source>
        <strain evidence="2 3">SAORIC-165</strain>
    </source>
</reference>